<evidence type="ECO:0000313" key="9">
    <source>
        <dbReference type="Proteomes" id="UP000641646"/>
    </source>
</evidence>
<sequence length="287" mass="31925">MLNVKSIFFARFRGRWYYPLLSALVALTLWVTALPATKALPLQDLILQGIQIIQLSKISDRQEVQIGGQINTQLLSSQFQLYRNSQIAEYVDRVGQRLASVSDRPNIPYRFQVVRDNSINAFATMGGFVYVTTGLLVAADNEAQLASVLGHEIGHIASRHSIEQMRQVAIERGLATAAGLNRNTMVRLGVDLAVNRPQSRKDELEADQRGLRNIRQAGYAESGIVGFMEKLLGQPSPPSFLSTHPAPKDRIVALERAIDPARANVGDGLDETEYRTNIRALLRSRNY</sequence>
<evidence type="ECO:0000256" key="1">
    <source>
        <dbReference type="ARBA" id="ARBA00022670"/>
    </source>
</evidence>
<name>A0A926VDJ0_9CYAN</name>
<organism evidence="8 9">
    <name type="scientific">Aerosakkonema funiforme FACHB-1375</name>
    <dbReference type="NCBI Taxonomy" id="2949571"/>
    <lineage>
        <taxon>Bacteria</taxon>
        <taxon>Bacillati</taxon>
        <taxon>Cyanobacteriota</taxon>
        <taxon>Cyanophyceae</taxon>
        <taxon>Oscillatoriophycideae</taxon>
        <taxon>Aerosakkonematales</taxon>
        <taxon>Aerosakkonemataceae</taxon>
        <taxon>Aerosakkonema</taxon>
    </lineage>
</organism>
<dbReference type="AlphaFoldDB" id="A0A926VDJ0"/>
<dbReference type="GO" id="GO:0046872">
    <property type="term" value="F:metal ion binding"/>
    <property type="evidence" value="ECO:0007669"/>
    <property type="project" value="UniProtKB-KW"/>
</dbReference>
<accession>A0A926VDJ0</accession>
<evidence type="ECO:0000256" key="4">
    <source>
        <dbReference type="ARBA" id="ARBA00022833"/>
    </source>
</evidence>
<dbReference type="InterPro" id="IPR001915">
    <property type="entry name" value="Peptidase_M48"/>
</dbReference>
<evidence type="ECO:0000259" key="7">
    <source>
        <dbReference type="Pfam" id="PF01435"/>
    </source>
</evidence>
<dbReference type="GO" id="GO:0016020">
    <property type="term" value="C:membrane"/>
    <property type="evidence" value="ECO:0007669"/>
    <property type="project" value="TreeGrafter"/>
</dbReference>
<evidence type="ECO:0000256" key="2">
    <source>
        <dbReference type="ARBA" id="ARBA00022723"/>
    </source>
</evidence>
<dbReference type="PANTHER" id="PTHR22726:SF1">
    <property type="entry name" value="METALLOENDOPEPTIDASE OMA1, MITOCHONDRIAL"/>
    <property type="match status" value="1"/>
</dbReference>
<dbReference type="Proteomes" id="UP000641646">
    <property type="component" value="Unassembled WGS sequence"/>
</dbReference>
<comment type="cofactor">
    <cofactor evidence="6">
        <name>Zn(2+)</name>
        <dbReference type="ChEBI" id="CHEBI:29105"/>
    </cofactor>
    <text evidence="6">Binds 1 zinc ion per subunit.</text>
</comment>
<dbReference type="GO" id="GO:0004222">
    <property type="term" value="F:metalloendopeptidase activity"/>
    <property type="evidence" value="ECO:0007669"/>
    <property type="project" value="InterPro"/>
</dbReference>
<evidence type="ECO:0000256" key="5">
    <source>
        <dbReference type="ARBA" id="ARBA00023049"/>
    </source>
</evidence>
<keyword evidence="5 6" id="KW-0482">Metalloprotease</keyword>
<feature type="domain" description="Peptidase M48" evidence="7">
    <location>
        <begin position="88"/>
        <end position="256"/>
    </location>
</feature>
<keyword evidence="2" id="KW-0479">Metal-binding</keyword>
<dbReference type="InterPro" id="IPR051156">
    <property type="entry name" value="Mito/Outer_Membr_Metalloprot"/>
</dbReference>
<evidence type="ECO:0000313" key="8">
    <source>
        <dbReference type="EMBL" id="MBD2181826.1"/>
    </source>
</evidence>
<keyword evidence="3 6" id="KW-0378">Hydrolase</keyword>
<keyword evidence="1 6" id="KW-0645">Protease</keyword>
<reference evidence="8" key="2">
    <citation type="submission" date="2020-08" db="EMBL/GenBank/DDBJ databases">
        <authorList>
            <person name="Chen M."/>
            <person name="Teng W."/>
            <person name="Zhao L."/>
            <person name="Hu C."/>
            <person name="Zhou Y."/>
            <person name="Han B."/>
            <person name="Song L."/>
            <person name="Shu W."/>
        </authorList>
    </citation>
    <scope>NUCLEOTIDE SEQUENCE</scope>
    <source>
        <strain evidence="8">FACHB-1375</strain>
    </source>
</reference>
<evidence type="ECO:0000256" key="3">
    <source>
        <dbReference type="ARBA" id="ARBA00022801"/>
    </source>
</evidence>
<keyword evidence="4 6" id="KW-0862">Zinc</keyword>
<dbReference type="CDD" id="cd07333">
    <property type="entry name" value="M48C_bepA_like"/>
    <property type="match status" value="1"/>
</dbReference>
<proteinExistence type="inferred from homology"/>
<dbReference type="EMBL" id="JACJPW010000026">
    <property type="protein sequence ID" value="MBD2181826.1"/>
    <property type="molecule type" value="Genomic_DNA"/>
</dbReference>
<evidence type="ECO:0000256" key="6">
    <source>
        <dbReference type="RuleBase" id="RU003983"/>
    </source>
</evidence>
<dbReference type="Pfam" id="PF01435">
    <property type="entry name" value="Peptidase_M48"/>
    <property type="match status" value="1"/>
</dbReference>
<dbReference type="Gene3D" id="3.30.2010.10">
    <property type="entry name" value="Metalloproteases ('zincins'), catalytic domain"/>
    <property type="match status" value="1"/>
</dbReference>
<keyword evidence="9" id="KW-1185">Reference proteome</keyword>
<dbReference type="RefSeq" id="WP_190464636.1">
    <property type="nucleotide sequence ID" value="NZ_JACJPW010000026.1"/>
</dbReference>
<dbReference type="PANTHER" id="PTHR22726">
    <property type="entry name" value="METALLOENDOPEPTIDASE OMA1"/>
    <property type="match status" value="1"/>
</dbReference>
<comment type="similarity">
    <text evidence="6">Belongs to the peptidase M48 family.</text>
</comment>
<gene>
    <name evidence="8" type="ORF">H6G03_12030</name>
</gene>
<protein>
    <submittedName>
        <fullName evidence="8">M48 family metalloprotease</fullName>
    </submittedName>
</protein>
<comment type="caution">
    <text evidence="8">The sequence shown here is derived from an EMBL/GenBank/DDBJ whole genome shotgun (WGS) entry which is preliminary data.</text>
</comment>
<reference evidence="8" key="1">
    <citation type="journal article" date="2015" name="ISME J.">
        <title>Draft Genome Sequence of Streptomyces incarnatus NRRL8089, which Produces the Nucleoside Antibiotic Sinefungin.</title>
        <authorList>
            <person name="Oshima K."/>
            <person name="Hattori M."/>
            <person name="Shimizu H."/>
            <person name="Fukuda K."/>
            <person name="Nemoto M."/>
            <person name="Inagaki K."/>
            <person name="Tamura T."/>
        </authorList>
    </citation>
    <scope>NUCLEOTIDE SEQUENCE</scope>
    <source>
        <strain evidence="8">FACHB-1375</strain>
    </source>
</reference>
<dbReference type="GO" id="GO:0051603">
    <property type="term" value="P:proteolysis involved in protein catabolic process"/>
    <property type="evidence" value="ECO:0007669"/>
    <property type="project" value="TreeGrafter"/>
</dbReference>